<geneLocation type="plasmid" evidence="1 2">
    <name>pQ15_94_2</name>
</geneLocation>
<dbReference type="PANTHER" id="PTHR33221:SF15">
    <property type="entry name" value="HTH-TYPE TRANSCRIPTIONAL REGULATOR YWGB-RELATED"/>
    <property type="match status" value="1"/>
</dbReference>
<sequence length="148" mass="15468">MPTSTRFVVAVHILTGLAVGDGSPLRSEDLAFSANTGPVVIRGLLSRLNDAGLTRSQLGAGGGAMLARPASEIRLLDVYQAVEDTELFSMHRTPPCSNCVIGANILGALQPVLLKAREAMEQELAAASIADIAGEVARLGKFTIPLVF</sequence>
<reference evidence="1" key="1">
    <citation type="submission" date="2020-02" db="EMBL/GenBank/DDBJ databases">
        <title>Unexpected conservation and global transmission of agrobacterial virulence plasmids.</title>
        <authorList>
            <person name="Weisberg A.J."/>
            <person name="Davis E.W. II"/>
            <person name="Tabima J.R."/>
            <person name="Belcher M.S."/>
            <person name="Miller M."/>
            <person name="Kuo C.-H."/>
            <person name="Loper J.E."/>
            <person name="Grunwald N.J."/>
            <person name="Putnam M.L."/>
            <person name="Chang J.H."/>
        </authorList>
    </citation>
    <scope>NUCLEOTIDE SEQUENCE</scope>
    <source>
        <strain evidence="1">Q15/94</strain>
        <plasmid evidence="1">pQ15_94_2</plasmid>
    </source>
</reference>
<keyword evidence="1" id="KW-0614">Plasmid</keyword>
<evidence type="ECO:0000313" key="1">
    <source>
        <dbReference type="EMBL" id="QTG16946.1"/>
    </source>
</evidence>
<dbReference type="PROSITE" id="PS51197">
    <property type="entry name" value="HTH_RRF2_2"/>
    <property type="match status" value="1"/>
</dbReference>
<dbReference type="EMBL" id="CP049219">
    <property type="protein sequence ID" value="QTG16946.1"/>
    <property type="molecule type" value="Genomic_DNA"/>
</dbReference>
<gene>
    <name evidence="1" type="ORF">G6M86_26960</name>
</gene>
<dbReference type="PANTHER" id="PTHR33221">
    <property type="entry name" value="WINGED HELIX-TURN-HELIX TRANSCRIPTIONAL REGULATOR, RRF2 FAMILY"/>
    <property type="match status" value="1"/>
</dbReference>
<dbReference type="Pfam" id="PF02082">
    <property type="entry name" value="Rrf2"/>
    <property type="match status" value="1"/>
</dbReference>
<dbReference type="AlphaFoldDB" id="A0AAJ4N8I9"/>
<dbReference type="InterPro" id="IPR036390">
    <property type="entry name" value="WH_DNA-bd_sf"/>
</dbReference>
<dbReference type="SUPFAM" id="SSF46785">
    <property type="entry name" value="Winged helix' DNA-binding domain"/>
    <property type="match status" value="1"/>
</dbReference>
<evidence type="ECO:0000313" key="2">
    <source>
        <dbReference type="Proteomes" id="UP000663946"/>
    </source>
</evidence>
<protein>
    <submittedName>
        <fullName evidence="1">Rrf2 family transcriptional regulator</fullName>
    </submittedName>
</protein>
<dbReference type="GO" id="GO:0003700">
    <property type="term" value="F:DNA-binding transcription factor activity"/>
    <property type="evidence" value="ECO:0007669"/>
    <property type="project" value="TreeGrafter"/>
</dbReference>
<accession>A0AAJ4N8I9</accession>
<dbReference type="RefSeq" id="WP_333722741.1">
    <property type="nucleotide sequence ID" value="NZ_CP049219.1"/>
</dbReference>
<organism evidence="1 2">
    <name type="scientific">Agrobacterium tumefaciens</name>
    <dbReference type="NCBI Taxonomy" id="358"/>
    <lineage>
        <taxon>Bacteria</taxon>
        <taxon>Pseudomonadati</taxon>
        <taxon>Pseudomonadota</taxon>
        <taxon>Alphaproteobacteria</taxon>
        <taxon>Hyphomicrobiales</taxon>
        <taxon>Rhizobiaceae</taxon>
        <taxon>Rhizobium/Agrobacterium group</taxon>
        <taxon>Agrobacterium</taxon>
        <taxon>Agrobacterium tumefaciens complex</taxon>
    </lineage>
</organism>
<dbReference type="Proteomes" id="UP000663946">
    <property type="component" value="Plasmid pQ15_94_2"/>
</dbReference>
<dbReference type="Gene3D" id="1.10.10.10">
    <property type="entry name" value="Winged helix-like DNA-binding domain superfamily/Winged helix DNA-binding domain"/>
    <property type="match status" value="1"/>
</dbReference>
<name>A0AAJ4N8I9_AGRTU</name>
<dbReference type="GO" id="GO:0005829">
    <property type="term" value="C:cytosol"/>
    <property type="evidence" value="ECO:0007669"/>
    <property type="project" value="TreeGrafter"/>
</dbReference>
<dbReference type="InterPro" id="IPR036388">
    <property type="entry name" value="WH-like_DNA-bd_sf"/>
</dbReference>
<proteinExistence type="predicted"/>
<dbReference type="InterPro" id="IPR000944">
    <property type="entry name" value="Tscrpt_reg_Rrf2"/>
</dbReference>